<dbReference type="Proteomes" id="UP001205035">
    <property type="component" value="Unassembled WGS sequence"/>
</dbReference>
<dbReference type="Gene3D" id="2.40.170.20">
    <property type="entry name" value="TonB-dependent receptor, beta-barrel domain"/>
    <property type="match status" value="1"/>
</dbReference>
<proteinExistence type="inferred from homology"/>
<dbReference type="EMBL" id="JANGBQ010000001">
    <property type="protein sequence ID" value="MCQ5081465.1"/>
    <property type="molecule type" value="Genomic_DNA"/>
</dbReference>
<evidence type="ECO:0000313" key="10">
    <source>
        <dbReference type="EMBL" id="MCQ5081465.1"/>
    </source>
</evidence>
<evidence type="ECO:0000256" key="5">
    <source>
        <dbReference type="ARBA" id="ARBA00023136"/>
    </source>
</evidence>
<sequence>MVRKIVLSLIAVLGICAVAMAQNQQVSGTVTDAAGAPVAGATVMVDGTTVGTTTSADGAYSISVPREGVLLVTFIGYEPQRIAVAGKTRVNVVMKEDTQAIDDVIVVAYGTAKKEAFTGSASVMKAEDIGKRQVSNISNALAGAVAGVQAVSSNGQPGESAKIRIRGIGSMSASSAPLYIVDGAPYDGSLSFLNSADIESITVLKDAAASAIYGARGANGVVLVTTKRGKSQDATVTFDAKWGTNSRGVPNYDVISDPGLYYELGYKALYNSKFYAGSSAADSRAFANSALFDSTNGGTGYNVYTLPEGQTLIGANGKLNPNAKLGYSDGQYYYTPDDWYDELFGSGNLRQEYNVSIAGASERLNYYLSAGYLDDSGIIKNSGFTRYSTRMKADYQAKKWLKVGGNIGFSHAITNSPTGQTDWGSSGNLFYLANMIAPIYPMYVRDADKKIMYDEHGNKIYDSGVNTNQIRSFSGGANPMISIDLDRHRTYTDAINGNWFATVTPVEGLNVTANISASAINRRANHLYNSYYGSYIGKGSVSVAQSRTFGVNQQYLASYKRTFAQKHNFDVLVGFENYSLKMQYLSGSNTDLYNPNVGELDNTIYETPQVSSYTDTYFTMGILSRVQYDYDGKYFFSASYRRDASSRFHPDHRWGNFGSVGGAWLLTKENFLKDVKWLNMLKLKASYGIQGNDDLLDPSGYSNYYPYQDQYSVGRVDGDFSLTLNYKGNKNITWESSHSLNVGVEFGLWDDRLSGSVEYFSRKTSDMLYYKPVPPSLGYSRQPINVGSMRNAGVEIQLSAGLLRYKNFSWDLDLNMTHYKNKILSLDGDVPETGLVYSMAIREVGGSMYDSYLKTYAGVDPNTGKSLWYVDPDNGDYSTTDVYDNARQARQGSTLAKVSGGFATSLSFYGVDISAQFAYQLGGKLYDNTYHELMHYGDNLGMNFHKDALKAWTPENPNTNVPRLNSSDDSNQKYSSRFLVSSDYLSVNNVTVGYTLPKKWSNKIGLGSIRIYFSGDNLAVFSAREGLDPRIVFGGTGTADNTSYSALRTISGGINLTF</sequence>
<dbReference type="FunFam" id="2.170.130.10:FF:000003">
    <property type="entry name" value="SusC/RagA family TonB-linked outer membrane protein"/>
    <property type="match status" value="1"/>
</dbReference>
<comment type="caution">
    <text evidence="10">The sequence shown here is derived from an EMBL/GenBank/DDBJ whole genome shotgun (WGS) entry which is preliminary data.</text>
</comment>
<dbReference type="Pfam" id="PF13715">
    <property type="entry name" value="CarbopepD_reg_2"/>
    <property type="match status" value="1"/>
</dbReference>
<evidence type="ECO:0000313" key="11">
    <source>
        <dbReference type="Proteomes" id="UP001205035"/>
    </source>
</evidence>
<dbReference type="InterPro" id="IPR008969">
    <property type="entry name" value="CarboxyPept-like_regulatory"/>
</dbReference>
<dbReference type="InterPro" id="IPR036942">
    <property type="entry name" value="Beta-barrel_TonB_sf"/>
</dbReference>
<dbReference type="InterPro" id="IPR039426">
    <property type="entry name" value="TonB-dep_rcpt-like"/>
</dbReference>
<accession>A0AAJ1CE52</accession>
<dbReference type="InterPro" id="IPR037066">
    <property type="entry name" value="Plug_dom_sf"/>
</dbReference>
<organism evidence="10 11">
    <name type="scientific">Alistipes onderdonkii</name>
    <dbReference type="NCBI Taxonomy" id="328813"/>
    <lineage>
        <taxon>Bacteria</taxon>
        <taxon>Pseudomonadati</taxon>
        <taxon>Bacteroidota</taxon>
        <taxon>Bacteroidia</taxon>
        <taxon>Bacteroidales</taxon>
        <taxon>Rikenellaceae</taxon>
        <taxon>Alistipes</taxon>
    </lineage>
</organism>
<dbReference type="AlphaFoldDB" id="A0AAJ1CE52"/>
<evidence type="ECO:0000256" key="7">
    <source>
        <dbReference type="PROSITE-ProRule" id="PRU01360"/>
    </source>
</evidence>
<comment type="similarity">
    <text evidence="7">Belongs to the TonB-dependent receptor family.</text>
</comment>
<feature type="signal peptide" evidence="8">
    <location>
        <begin position="1"/>
        <end position="21"/>
    </location>
</feature>
<evidence type="ECO:0000259" key="9">
    <source>
        <dbReference type="Pfam" id="PF07715"/>
    </source>
</evidence>
<keyword evidence="4 7" id="KW-0812">Transmembrane</keyword>
<dbReference type="Pfam" id="PF07715">
    <property type="entry name" value="Plug"/>
    <property type="match status" value="1"/>
</dbReference>
<dbReference type="NCBIfam" id="TIGR04056">
    <property type="entry name" value="OMP_RagA_SusC"/>
    <property type="match status" value="1"/>
</dbReference>
<dbReference type="InterPro" id="IPR023996">
    <property type="entry name" value="TonB-dep_OMP_SusC/RagA"/>
</dbReference>
<name>A0AAJ1CE52_9BACT</name>
<keyword evidence="8" id="KW-0732">Signal</keyword>
<dbReference type="SUPFAM" id="SSF49464">
    <property type="entry name" value="Carboxypeptidase regulatory domain-like"/>
    <property type="match status" value="1"/>
</dbReference>
<dbReference type="InterPro" id="IPR012910">
    <property type="entry name" value="Plug_dom"/>
</dbReference>
<dbReference type="PROSITE" id="PS52016">
    <property type="entry name" value="TONB_DEPENDENT_REC_3"/>
    <property type="match status" value="1"/>
</dbReference>
<evidence type="ECO:0000256" key="3">
    <source>
        <dbReference type="ARBA" id="ARBA00022452"/>
    </source>
</evidence>
<keyword evidence="2 7" id="KW-0813">Transport</keyword>
<evidence type="ECO:0000256" key="1">
    <source>
        <dbReference type="ARBA" id="ARBA00004571"/>
    </source>
</evidence>
<dbReference type="SUPFAM" id="SSF56935">
    <property type="entry name" value="Porins"/>
    <property type="match status" value="1"/>
</dbReference>
<evidence type="ECO:0000256" key="8">
    <source>
        <dbReference type="SAM" id="SignalP"/>
    </source>
</evidence>
<reference evidence="10" key="1">
    <citation type="submission" date="2022-06" db="EMBL/GenBank/DDBJ databases">
        <title>Isolation of gut microbiota from human fecal samples.</title>
        <authorList>
            <person name="Pamer E.G."/>
            <person name="Barat B."/>
            <person name="Waligurski E."/>
            <person name="Medina S."/>
            <person name="Paddock L."/>
            <person name="Mostad J."/>
        </authorList>
    </citation>
    <scope>NUCLEOTIDE SEQUENCE</scope>
    <source>
        <strain evidence="10">DFI.6.22</strain>
    </source>
</reference>
<keyword evidence="3 7" id="KW-1134">Transmembrane beta strand</keyword>
<dbReference type="NCBIfam" id="TIGR04057">
    <property type="entry name" value="SusC_RagA_signa"/>
    <property type="match status" value="1"/>
</dbReference>
<dbReference type="GO" id="GO:0009279">
    <property type="term" value="C:cell outer membrane"/>
    <property type="evidence" value="ECO:0007669"/>
    <property type="project" value="UniProtKB-SubCell"/>
</dbReference>
<feature type="chain" id="PRO_5042516285" evidence="8">
    <location>
        <begin position="22"/>
        <end position="1058"/>
    </location>
</feature>
<dbReference type="GeneID" id="59809180"/>
<evidence type="ECO:0000256" key="2">
    <source>
        <dbReference type="ARBA" id="ARBA00022448"/>
    </source>
</evidence>
<protein>
    <submittedName>
        <fullName evidence="10">TonB-dependent receptor</fullName>
    </submittedName>
</protein>
<gene>
    <name evidence="10" type="ORF">NE651_00970</name>
</gene>
<feature type="domain" description="TonB-dependent receptor plug" evidence="9">
    <location>
        <begin position="114"/>
        <end position="221"/>
    </location>
</feature>
<evidence type="ECO:0000256" key="6">
    <source>
        <dbReference type="ARBA" id="ARBA00023237"/>
    </source>
</evidence>
<dbReference type="Gene3D" id="2.60.40.1120">
    <property type="entry name" value="Carboxypeptidase-like, regulatory domain"/>
    <property type="match status" value="1"/>
</dbReference>
<keyword evidence="6 7" id="KW-0998">Cell outer membrane</keyword>
<dbReference type="RefSeq" id="WP_117506954.1">
    <property type="nucleotide sequence ID" value="NZ_DAWDUM010000021.1"/>
</dbReference>
<dbReference type="Gene3D" id="2.170.130.10">
    <property type="entry name" value="TonB-dependent receptor, plug domain"/>
    <property type="match status" value="1"/>
</dbReference>
<evidence type="ECO:0000256" key="4">
    <source>
        <dbReference type="ARBA" id="ARBA00022692"/>
    </source>
</evidence>
<keyword evidence="10" id="KW-0675">Receptor</keyword>
<keyword evidence="5 7" id="KW-0472">Membrane</keyword>
<dbReference type="InterPro" id="IPR023997">
    <property type="entry name" value="TonB-dep_OMP_SusC/RagA_CS"/>
</dbReference>
<comment type="subcellular location">
    <subcellularLocation>
        <location evidence="1 7">Cell outer membrane</location>
        <topology evidence="1 7">Multi-pass membrane protein</topology>
    </subcellularLocation>
</comment>